<keyword evidence="2" id="KW-1185">Reference proteome</keyword>
<gene>
    <name evidence="1" type="ORF">INT44_008889</name>
</gene>
<dbReference type="EMBL" id="JAEPRA010000006">
    <property type="protein sequence ID" value="KAG2183878.1"/>
    <property type="molecule type" value="Genomic_DNA"/>
</dbReference>
<proteinExistence type="predicted"/>
<evidence type="ECO:0000313" key="1">
    <source>
        <dbReference type="EMBL" id="KAG2183878.1"/>
    </source>
</evidence>
<reference evidence="1" key="1">
    <citation type="submission" date="2020-12" db="EMBL/GenBank/DDBJ databases">
        <title>Metabolic potential, ecology and presence of endohyphal bacteria is reflected in genomic diversity of Mucoromycotina.</title>
        <authorList>
            <person name="Muszewska A."/>
            <person name="Okrasinska A."/>
            <person name="Steczkiewicz K."/>
            <person name="Drgas O."/>
            <person name="Orlowska M."/>
            <person name="Perlinska-Lenart U."/>
            <person name="Aleksandrzak-Piekarczyk T."/>
            <person name="Szatraj K."/>
            <person name="Zielenkiewicz U."/>
            <person name="Pilsyk S."/>
            <person name="Malc E."/>
            <person name="Mieczkowski P."/>
            <person name="Kruszewska J.S."/>
            <person name="Biernat P."/>
            <person name="Pawlowska J."/>
        </authorList>
    </citation>
    <scope>NUCLEOTIDE SEQUENCE</scope>
    <source>
        <strain evidence="1">WA0000051536</strain>
    </source>
</reference>
<accession>A0A8H7UL80</accession>
<name>A0A8H7UL80_9FUNG</name>
<dbReference type="AlphaFoldDB" id="A0A8H7UL80"/>
<comment type="caution">
    <text evidence="1">The sequence shown here is derived from an EMBL/GenBank/DDBJ whole genome shotgun (WGS) entry which is preliminary data.</text>
</comment>
<sequence length="84" mass="9237">MLVVVHGRYFDSYNVFSPRGQPNSNYEEVFKVEKNSKGDLLKHITRAGKSGIAAKFPNGALDVVKSSSLLWVDVVNADINGTCH</sequence>
<dbReference type="Proteomes" id="UP000612746">
    <property type="component" value="Unassembled WGS sequence"/>
</dbReference>
<organism evidence="1 2">
    <name type="scientific">Umbelopsis vinacea</name>
    <dbReference type="NCBI Taxonomy" id="44442"/>
    <lineage>
        <taxon>Eukaryota</taxon>
        <taxon>Fungi</taxon>
        <taxon>Fungi incertae sedis</taxon>
        <taxon>Mucoromycota</taxon>
        <taxon>Mucoromycotina</taxon>
        <taxon>Umbelopsidomycetes</taxon>
        <taxon>Umbelopsidales</taxon>
        <taxon>Umbelopsidaceae</taxon>
        <taxon>Umbelopsis</taxon>
    </lineage>
</organism>
<protein>
    <submittedName>
        <fullName evidence="1">Uncharacterized protein</fullName>
    </submittedName>
</protein>
<evidence type="ECO:0000313" key="2">
    <source>
        <dbReference type="Proteomes" id="UP000612746"/>
    </source>
</evidence>